<keyword evidence="3" id="KW-0862">Zinc</keyword>
<dbReference type="SMART" id="SM00575">
    <property type="entry name" value="ZnF_PMZ"/>
    <property type="match status" value="1"/>
</dbReference>
<protein>
    <recommendedName>
        <fullName evidence="4">Zinc finger PMZ-type domain-containing protein</fullName>
    </recommendedName>
</protein>
<dbReference type="Pfam" id="PF04434">
    <property type="entry name" value="SWIM"/>
    <property type="match status" value="1"/>
</dbReference>
<sequence length="230" mass="26151">MMLKKILSKLFIRNVDDVENEGFTVEDHTGVVIGDVDVEKAPADYEIEENTYFTSKKELYKGQNLWKIRNTILVTLAHPSSSTVTTVKLLVRWLSKLKFHKYRATNTNKMEFTIDLSGRTCSCRAWQVDEFPCIYSCAVISKINLPVHNYAEWEVPADLRQTKVLPPTNPRSAGSPINHWFPSAGECSKCNGCGRCYGLGHNRRKCTNPIDPNTVRRGCKKQKAIAPEYH</sequence>
<dbReference type="GO" id="GO:0008270">
    <property type="term" value="F:zinc ion binding"/>
    <property type="evidence" value="ECO:0007669"/>
    <property type="project" value="UniProtKB-KW"/>
</dbReference>
<keyword evidence="6" id="KW-1185">Reference proteome</keyword>
<evidence type="ECO:0000313" key="5">
    <source>
        <dbReference type="EMBL" id="GMN59209.1"/>
    </source>
</evidence>
<dbReference type="Proteomes" id="UP001187192">
    <property type="component" value="Unassembled WGS sequence"/>
</dbReference>
<dbReference type="AlphaFoldDB" id="A0AA88IZZ3"/>
<gene>
    <name evidence="5" type="ORF">TIFTF001_028307</name>
</gene>
<keyword evidence="1" id="KW-0479">Metal-binding</keyword>
<evidence type="ECO:0000313" key="6">
    <source>
        <dbReference type="Proteomes" id="UP001187192"/>
    </source>
</evidence>
<proteinExistence type="predicted"/>
<evidence type="ECO:0000256" key="2">
    <source>
        <dbReference type="ARBA" id="ARBA00022771"/>
    </source>
</evidence>
<name>A0AA88IZZ3_FICCA</name>
<accession>A0AA88IZZ3</accession>
<keyword evidence="2" id="KW-0863">Zinc-finger</keyword>
<organism evidence="5 6">
    <name type="scientific">Ficus carica</name>
    <name type="common">Common fig</name>
    <dbReference type="NCBI Taxonomy" id="3494"/>
    <lineage>
        <taxon>Eukaryota</taxon>
        <taxon>Viridiplantae</taxon>
        <taxon>Streptophyta</taxon>
        <taxon>Embryophyta</taxon>
        <taxon>Tracheophyta</taxon>
        <taxon>Spermatophyta</taxon>
        <taxon>Magnoliopsida</taxon>
        <taxon>eudicotyledons</taxon>
        <taxon>Gunneridae</taxon>
        <taxon>Pentapetalae</taxon>
        <taxon>rosids</taxon>
        <taxon>fabids</taxon>
        <taxon>Rosales</taxon>
        <taxon>Moraceae</taxon>
        <taxon>Ficeae</taxon>
        <taxon>Ficus</taxon>
    </lineage>
</organism>
<dbReference type="EMBL" id="BTGU01000085">
    <property type="protein sequence ID" value="GMN59209.1"/>
    <property type="molecule type" value="Genomic_DNA"/>
</dbReference>
<evidence type="ECO:0000259" key="4">
    <source>
        <dbReference type="SMART" id="SM00575"/>
    </source>
</evidence>
<reference evidence="5" key="1">
    <citation type="submission" date="2023-07" db="EMBL/GenBank/DDBJ databases">
        <title>draft genome sequence of fig (Ficus carica).</title>
        <authorList>
            <person name="Takahashi T."/>
            <person name="Nishimura K."/>
        </authorList>
    </citation>
    <scope>NUCLEOTIDE SEQUENCE</scope>
</reference>
<dbReference type="InterPro" id="IPR007527">
    <property type="entry name" value="Znf_SWIM"/>
</dbReference>
<dbReference type="InterPro" id="IPR006564">
    <property type="entry name" value="Znf_PMZ"/>
</dbReference>
<feature type="domain" description="Zinc finger PMZ-type" evidence="4">
    <location>
        <begin position="119"/>
        <end position="146"/>
    </location>
</feature>
<comment type="caution">
    <text evidence="5">The sequence shown here is derived from an EMBL/GenBank/DDBJ whole genome shotgun (WGS) entry which is preliminary data.</text>
</comment>
<evidence type="ECO:0000256" key="1">
    <source>
        <dbReference type="ARBA" id="ARBA00022723"/>
    </source>
</evidence>
<evidence type="ECO:0000256" key="3">
    <source>
        <dbReference type="ARBA" id="ARBA00022833"/>
    </source>
</evidence>